<dbReference type="Pfam" id="PF00656">
    <property type="entry name" value="Peptidase_C14"/>
    <property type="match status" value="1"/>
</dbReference>
<dbReference type="PANTHER" id="PTHR48169">
    <property type="entry name" value="DED DOMAIN-CONTAINING PROTEIN"/>
    <property type="match status" value="1"/>
</dbReference>
<evidence type="ECO:0000313" key="5">
    <source>
        <dbReference type="Proteomes" id="UP000266721"/>
    </source>
</evidence>
<feature type="non-terminal residue" evidence="4">
    <location>
        <position position="237"/>
    </location>
</feature>
<dbReference type="GO" id="GO:0006508">
    <property type="term" value="P:proteolysis"/>
    <property type="evidence" value="ECO:0007669"/>
    <property type="project" value="InterPro"/>
</dbReference>
<dbReference type="GO" id="GO:0004197">
    <property type="term" value="F:cysteine-type endopeptidase activity"/>
    <property type="evidence" value="ECO:0007669"/>
    <property type="project" value="InterPro"/>
</dbReference>
<dbReference type="SMR" id="A0A3L5TRN7"/>
<accession>A0A3L5TRN7</accession>
<dbReference type="Gene3D" id="3.40.50.1460">
    <property type="match status" value="2"/>
</dbReference>
<sequence length="237" mass="27134">MPSKEKVTPSATNIEDIKAAEFDSSTYMKCKNVGKAVIVSNFMKGYTEDRRLGVRPYADKDCDLLEKALTELGFEPWDGKDSKMVYTNLTKKEFTALYSKEPQEKGDHPFVEQKDLQEAFQPQNNPSLALKPKLFIIQTIPKAGDFSDSPGDGGRTETKRIPREADFLTYTSDEYCVNDHGNYFIKAIVDVLEDKEESALEIQRVLIRMNKKYKEYRKKETKKIPCISHKVTHESIT</sequence>
<name>A0A3L5TRN7_MYTGA</name>
<reference evidence="4 5" key="1">
    <citation type="journal article" date="2016" name="PLoS ONE">
        <title>A First Insight into the Genome of the Filter-Feeder Mussel Mytilus galloprovincialis.</title>
        <authorList>
            <person name="Murgarella M."/>
            <person name="Puiu D."/>
            <person name="Novoa B."/>
            <person name="Figueras A."/>
            <person name="Posada D."/>
            <person name="Canchaya C."/>
        </authorList>
    </citation>
    <scope>NUCLEOTIDE SEQUENCE [LARGE SCALE GENOMIC DNA]</scope>
    <source>
        <tissue evidence="4">Muscle</tissue>
    </source>
</reference>
<feature type="domain" description="Peptidase C14A caspase catalytic" evidence="3">
    <location>
        <begin position="26"/>
        <end position="235"/>
    </location>
</feature>
<keyword evidence="5" id="KW-1185">Reference proteome</keyword>
<evidence type="ECO:0000256" key="2">
    <source>
        <dbReference type="ARBA" id="ARBA00022703"/>
    </source>
</evidence>
<dbReference type="InterPro" id="IPR011600">
    <property type="entry name" value="Pept_C14_caspase"/>
</dbReference>
<dbReference type="SMART" id="SM00115">
    <property type="entry name" value="CASc"/>
    <property type="match status" value="1"/>
</dbReference>
<dbReference type="EMBL" id="KV588241">
    <property type="protein sequence ID" value="OPL32600.1"/>
    <property type="molecule type" value="Genomic_DNA"/>
</dbReference>
<dbReference type="GO" id="GO:0043067">
    <property type="term" value="P:regulation of programmed cell death"/>
    <property type="evidence" value="ECO:0007669"/>
    <property type="project" value="UniProtKB-ARBA"/>
</dbReference>
<dbReference type="InterPro" id="IPR029030">
    <property type="entry name" value="Caspase-like_dom_sf"/>
</dbReference>
<dbReference type="AlphaFoldDB" id="A0A3L5TRN7"/>
<gene>
    <name evidence="4" type="ORF">AM593_03365</name>
</gene>
<dbReference type="SUPFAM" id="SSF52129">
    <property type="entry name" value="Caspase-like"/>
    <property type="match status" value="1"/>
</dbReference>
<protein>
    <recommendedName>
        <fullName evidence="3">Peptidase C14A caspase catalytic domain-containing protein</fullName>
    </recommendedName>
</protein>
<keyword evidence="2" id="KW-0053">Apoptosis</keyword>
<dbReference type="Proteomes" id="UP000266721">
    <property type="component" value="Unassembled WGS sequence"/>
</dbReference>
<dbReference type="GO" id="GO:0006915">
    <property type="term" value="P:apoptotic process"/>
    <property type="evidence" value="ECO:0007669"/>
    <property type="project" value="UniProtKB-KW"/>
</dbReference>
<evidence type="ECO:0000259" key="3">
    <source>
        <dbReference type="SMART" id="SM00115"/>
    </source>
</evidence>
<comment type="similarity">
    <text evidence="1">Belongs to the peptidase C14A family.</text>
</comment>
<organism evidence="4 5">
    <name type="scientific">Mytilus galloprovincialis</name>
    <name type="common">Mediterranean mussel</name>
    <dbReference type="NCBI Taxonomy" id="29158"/>
    <lineage>
        <taxon>Eukaryota</taxon>
        <taxon>Metazoa</taxon>
        <taxon>Spiralia</taxon>
        <taxon>Lophotrochozoa</taxon>
        <taxon>Mollusca</taxon>
        <taxon>Bivalvia</taxon>
        <taxon>Autobranchia</taxon>
        <taxon>Pteriomorphia</taxon>
        <taxon>Mytilida</taxon>
        <taxon>Mytiloidea</taxon>
        <taxon>Mytilidae</taxon>
        <taxon>Mytilinae</taxon>
        <taxon>Mytilus</taxon>
    </lineage>
</organism>
<comment type="caution">
    <text evidence="4">The sequence shown here is derived from an EMBL/GenBank/DDBJ whole genome shotgun (WGS) entry which is preliminary data.</text>
</comment>
<dbReference type="PANTHER" id="PTHR48169:SF7">
    <property type="entry name" value="CASPASE 10"/>
    <property type="match status" value="1"/>
</dbReference>
<proteinExistence type="inferred from homology"/>
<evidence type="ECO:0000313" key="4">
    <source>
        <dbReference type="EMBL" id="OPL32600.1"/>
    </source>
</evidence>
<evidence type="ECO:0000256" key="1">
    <source>
        <dbReference type="ARBA" id="ARBA00010134"/>
    </source>
</evidence>
<dbReference type="InterPro" id="IPR015917">
    <property type="entry name" value="Pept_C14A"/>
</dbReference>
<feature type="non-terminal residue" evidence="4">
    <location>
        <position position="1"/>
    </location>
</feature>